<evidence type="ECO:0000313" key="1">
    <source>
        <dbReference type="EMBL" id="AAL79728.1"/>
    </source>
</evidence>
<name>Q8SB41_ORYSA</name>
<gene>
    <name evidence="1" type="primary">OJ1540_H01.6</name>
</gene>
<sequence length="374" mass="41459">MDSLSSLFVKVEELGLLQPLGIPHWVSLYADDVVAFVRPTVADLEAATTVPRIFGEASGLHTNFNKCSALPISSIPIYLLIALDAPKWVIKGIDKIRRGFLWAGKVSTHGGKCRVAWGGVCAPKCYGGLGVPDLDRMGIALRSRWVWLQRTSPDKPWHGLNIPVSLNERNFATASTVCVLGNGESILFWEDIWLEGSSIRCIAPAVWAAVPARLRRRRTVAEALQDRRWIRDCTGALGLQAILEYLQLWSILRSSVRLSDHPDSFIWKWEASGVYSSRSAYRALFLGRVPFQSEPIWKTFAPPPRDAGSLPGWSQKGATRRRTACVLGGCLTRIDVSFVINMKRLLITSWSLAQSLANFDGLSFPALVYRSVSP</sequence>
<dbReference type="PANTHER" id="PTHR33116:SF78">
    <property type="entry name" value="OS12G0587133 PROTEIN"/>
    <property type="match status" value="1"/>
</dbReference>
<reference evidence="1" key="2">
    <citation type="submission" date="2002-02" db="EMBL/GenBank/DDBJ databases">
        <authorList>
            <person name="Buell R."/>
        </authorList>
    </citation>
    <scope>NUCLEOTIDE SEQUENCE</scope>
</reference>
<protein>
    <submittedName>
        <fullName evidence="1">Uncharacterized protein OJ1540_H01.6</fullName>
    </submittedName>
</protein>
<organism evidence="1">
    <name type="scientific">Oryza sativa</name>
    <name type="common">Rice</name>
    <dbReference type="NCBI Taxonomy" id="4530"/>
    <lineage>
        <taxon>Eukaryota</taxon>
        <taxon>Viridiplantae</taxon>
        <taxon>Streptophyta</taxon>
        <taxon>Embryophyta</taxon>
        <taxon>Tracheophyta</taxon>
        <taxon>Spermatophyta</taxon>
        <taxon>Magnoliopsida</taxon>
        <taxon>Liliopsida</taxon>
        <taxon>Poales</taxon>
        <taxon>Poaceae</taxon>
        <taxon>BOP clade</taxon>
        <taxon>Oryzoideae</taxon>
        <taxon>Oryzeae</taxon>
        <taxon>Oryzinae</taxon>
        <taxon>Oryza</taxon>
    </lineage>
</organism>
<dbReference type="AlphaFoldDB" id="Q8SB41"/>
<dbReference type="EMBL" id="AC091774">
    <property type="protein sequence ID" value="AAL79728.1"/>
    <property type="molecule type" value="Genomic_DNA"/>
</dbReference>
<dbReference type="PANTHER" id="PTHR33116">
    <property type="entry name" value="REVERSE TRANSCRIPTASE ZINC-BINDING DOMAIN-CONTAINING PROTEIN-RELATED-RELATED"/>
    <property type="match status" value="1"/>
</dbReference>
<proteinExistence type="predicted"/>
<reference evidence="1" key="1">
    <citation type="submission" date="2001-06" db="EMBL/GenBank/DDBJ databases">
        <title>Oryza sativa chromosome 6 BAC OJ1540_H01 genomic sequence.</title>
        <authorList>
            <person name="Buell C.R."/>
            <person name="Yuan Q."/>
            <person name="Ouyang S."/>
            <person name="Liu J."/>
            <person name="Moffat K.S."/>
            <person name="Hill J.N."/>
            <person name="Gansberger K."/>
            <person name="Brenner M."/>
            <person name="Burgess S."/>
            <person name="Hance M."/>
            <person name="Shvartsbeyn M."/>
            <person name="Tsitrin T."/>
            <person name="Riggs F."/>
            <person name="Hsiao J."/>
            <person name="Zismann V."/>
            <person name="Blunt S."/>
            <person name="Pai G."/>
            <person name="VanAken S.E."/>
            <person name="Utterback T.R."/>
            <person name="Feldblyum T.V."/>
            <person name="Kalb E."/>
            <person name="Quackenbush J."/>
            <person name="Salzberg S.L."/>
            <person name="White O."/>
            <person name="Fraser C.M."/>
        </authorList>
    </citation>
    <scope>NUCLEOTIDE SEQUENCE</scope>
</reference>
<accession>Q8SB41</accession>